<dbReference type="InterPro" id="IPR001506">
    <property type="entry name" value="Peptidase_M12A"/>
</dbReference>
<dbReference type="Pfam" id="PF01400">
    <property type="entry name" value="Astacin"/>
    <property type="match status" value="1"/>
</dbReference>
<comment type="caution">
    <text evidence="1">Lacks conserved residue(s) required for the propagation of feature annotation.</text>
</comment>
<comment type="caution">
    <text evidence="3">The sequence shown here is derived from an EMBL/GenBank/DDBJ whole genome shotgun (WGS) entry which is preliminary data.</text>
</comment>
<reference evidence="3 4" key="1">
    <citation type="submission" date="2019-05" db="EMBL/GenBank/DDBJ databases">
        <authorList>
            <person name="Qu J.-H."/>
        </authorList>
    </citation>
    <scope>NUCLEOTIDE SEQUENCE [LARGE SCALE GENOMIC DNA]</scope>
    <source>
        <strain evidence="3 4">T17</strain>
    </source>
</reference>
<feature type="domain" description="Peptidase M12A" evidence="2">
    <location>
        <begin position="17"/>
        <end position="222"/>
    </location>
</feature>
<dbReference type="GO" id="GO:0008270">
    <property type="term" value="F:zinc ion binding"/>
    <property type="evidence" value="ECO:0007669"/>
    <property type="project" value="UniProtKB-UniRule"/>
</dbReference>
<evidence type="ECO:0000259" key="2">
    <source>
        <dbReference type="PROSITE" id="PS51864"/>
    </source>
</evidence>
<keyword evidence="1" id="KW-0645">Protease</keyword>
<proteinExistence type="predicted"/>
<dbReference type="SMART" id="SM00235">
    <property type="entry name" value="ZnMc"/>
    <property type="match status" value="1"/>
</dbReference>
<gene>
    <name evidence="3" type="ORF">FEN17_18855</name>
</gene>
<keyword evidence="1" id="KW-0479">Metal-binding</keyword>
<feature type="active site" evidence="1">
    <location>
        <position position="115"/>
    </location>
</feature>
<comment type="cofactor">
    <cofactor evidence="1">
        <name>Zn(2+)</name>
        <dbReference type="ChEBI" id="CHEBI:29105"/>
    </cofactor>
    <text evidence="1">Binds 1 zinc ion per subunit.</text>
</comment>
<keyword evidence="4" id="KW-1185">Reference proteome</keyword>
<dbReference type="InterPro" id="IPR006026">
    <property type="entry name" value="Peptidase_Metallo"/>
</dbReference>
<dbReference type="PROSITE" id="PS51864">
    <property type="entry name" value="ASTACIN"/>
    <property type="match status" value="1"/>
</dbReference>
<protein>
    <recommendedName>
        <fullName evidence="2">Peptidase M12A domain-containing protein</fullName>
    </recommendedName>
</protein>
<dbReference type="AlphaFoldDB" id="A0A5R9KZB8"/>
<dbReference type="PRINTS" id="PR00480">
    <property type="entry name" value="ASTACIN"/>
</dbReference>
<keyword evidence="1" id="KW-0482">Metalloprotease</keyword>
<dbReference type="GO" id="GO:0004222">
    <property type="term" value="F:metalloendopeptidase activity"/>
    <property type="evidence" value="ECO:0007669"/>
    <property type="project" value="UniProtKB-UniRule"/>
</dbReference>
<dbReference type="EMBL" id="VCEJ01000004">
    <property type="protein sequence ID" value="TLV01488.1"/>
    <property type="molecule type" value="Genomic_DNA"/>
</dbReference>
<dbReference type="OrthoDB" id="8455098at2"/>
<dbReference type="PANTHER" id="PTHR10127:SF850">
    <property type="entry name" value="METALLOENDOPEPTIDASE"/>
    <property type="match status" value="1"/>
</dbReference>
<dbReference type="InterPro" id="IPR024079">
    <property type="entry name" value="MetalloPept_cat_dom_sf"/>
</dbReference>
<sequence>MILTPEQLGQTTGARTEAFTKIHSLWPNNRVLYTIDNGITDQSAVLAAIAEVEANTPVRFVYRRPMPNIQGGLPIKDSYVTFGRARGYSSSVGRIGGQQFISVPLGATKGGILHEIGHTLGLLHEHTRYDRNSAVKVNLNNVAEINKSIFTVLDDEGYDNRKYGAFDFGSIMMLDSYAYSQNGQPVMTTLDNKTFGVQRDHLSTSDAKCITAMYSNLFAVTPTGVLAGDAATGKNAPMATTYAGAGEIYAVSESLFLSQGTSIMKLNFKSGWGFGVGGGYAPVKAITYYKGSIFALQEGTVWKIELNNTIKQAFTGPYWSSATALSYAFGLPYIVMGDSLYIISWDGKSFSNYGSGYKGVTEMVGLKKGLYLIKPDGKLYKTDPTTGIIKLHSTTTFSPGAQLTSDGTNLLIVSQGTLYSVDEAGAVKTISGGWDNVTDLSSFNTEDQ</sequence>
<keyword evidence="1" id="KW-0862">Zinc</keyword>
<organism evidence="3 4">
    <name type="scientific">Dyadobacter luticola</name>
    <dbReference type="NCBI Taxonomy" id="1979387"/>
    <lineage>
        <taxon>Bacteria</taxon>
        <taxon>Pseudomonadati</taxon>
        <taxon>Bacteroidota</taxon>
        <taxon>Cytophagia</taxon>
        <taxon>Cytophagales</taxon>
        <taxon>Spirosomataceae</taxon>
        <taxon>Dyadobacter</taxon>
    </lineage>
</organism>
<feature type="binding site" evidence="1">
    <location>
        <position position="118"/>
    </location>
    <ligand>
        <name>Zn(2+)</name>
        <dbReference type="ChEBI" id="CHEBI:29105"/>
        <note>catalytic</note>
    </ligand>
</feature>
<evidence type="ECO:0000313" key="3">
    <source>
        <dbReference type="EMBL" id="TLV01488.1"/>
    </source>
</evidence>
<dbReference type="Proteomes" id="UP000306402">
    <property type="component" value="Unassembled WGS sequence"/>
</dbReference>
<dbReference type="RefSeq" id="WP_138366859.1">
    <property type="nucleotide sequence ID" value="NZ_VCEJ01000004.1"/>
</dbReference>
<accession>A0A5R9KZB8</accession>
<dbReference type="GO" id="GO:0006508">
    <property type="term" value="P:proteolysis"/>
    <property type="evidence" value="ECO:0007669"/>
    <property type="project" value="UniProtKB-KW"/>
</dbReference>
<evidence type="ECO:0000313" key="4">
    <source>
        <dbReference type="Proteomes" id="UP000306402"/>
    </source>
</evidence>
<feature type="binding site" evidence="1">
    <location>
        <position position="124"/>
    </location>
    <ligand>
        <name>Zn(2+)</name>
        <dbReference type="ChEBI" id="CHEBI:29105"/>
        <note>catalytic</note>
    </ligand>
</feature>
<keyword evidence="1" id="KW-0378">Hydrolase</keyword>
<dbReference type="SUPFAM" id="SSF55486">
    <property type="entry name" value="Metalloproteases ('zincins'), catalytic domain"/>
    <property type="match status" value="1"/>
</dbReference>
<feature type="binding site" evidence="1">
    <location>
        <position position="114"/>
    </location>
    <ligand>
        <name>Zn(2+)</name>
        <dbReference type="ChEBI" id="CHEBI:29105"/>
        <note>catalytic</note>
    </ligand>
</feature>
<dbReference type="Gene3D" id="3.40.390.10">
    <property type="entry name" value="Collagenase (Catalytic Domain)"/>
    <property type="match status" value="1"/>
</dbReference>
<name>A0A5R9KZB8_9BACT</name>
<evidence type="ECO:0000256" key="1">
    <source>
        <dbReference type="PROSITE-ProRule" id="PRU01211"/>
    </source>
</evidence>
<dbReference type="PANTHER" id="PTHR10127">
    <property type="entry name" value="DISCOIDIN, CUB, EGF, LAMININ , AND ZINC METALLOPROTEASE DOMAIN CONTAINING"/>
    <property type="match status" value="1"/>
</dbReference>